<feature type="region of interest" description="Disordered" evidence="1">
    <location>
        <begin position="1331"/>
        <end position="1372"/>
    </location>
</feature>
<feature type="compositionally biased region" description="Basic and acidic residues" evidence="1">
    <location>
        <begin position="948"/>
        <end position="962"/>
    </location>
</feature>
<evidence type="ECO:0000313" key="4">
    <source>
        <dbReference type="EMBL" id="OCL11769.1"/>
    </source>
</evidence>
<gene>
    <name evidence="4" type="ORF">AOQ84DRAFT_437462</name>
</gene>
<feature type="compositionally biased region" description="Low complexity" evidence="1">
    <location>
        <begin position="1352"/>
        <end position="1372"/>
    </location>
</feature>
<feature type="compositionally biased region" description="Polar residues" evidence="1">
    <location>
        <begin position="410"/>
        <end position="424"/>
    </location>
</feature>
<dbReference type="Pfam" id="PF03358">
    <property type="entry name" value="FMN_red"/>
    <property type="match status" value="1"/>
</dbReference>
<feature type="region of interest" description="Disordered" evidence="1">
    <location>
        <begin position="642"/>
        <end position="669"/>
    </location>
</feature>
<dbReference type="InterPro" id="IPR005025">
    <property type="entry name" value="FMN_Rdtase-like_dom"/>
</dbReference>
<evidence type="ECO:0000256" key="2">
    <source>
        <dbReference type="SAM" id="Phobius"/>
    </source>
</evidence>
<keyword evidence="2" id="KW-0812">Transmembrane</keyword>
<feature type="compositionally biased region" description="Polar residues" evidence="1">
    <location>
        <begin position="562"/>
        <end position="571"/>
    </location>
</feature>
<sequence>MRILGLSGGSPNGNTELLLKLALEAAEVVAPLNSIINLVRIPDVSIPKHHGASGVLPENTTNASAHSASIVDDRPFVVDLILEADAIILCCPIYTRVIPGSVKLFQDKTLGPFVSSVMAKHRKEGTAGRFEKRRVAGLMTVGGALGSEWASFGLPVMHQMFFPLGVKVVDQFHVYGCGLAGSVLLKEEAVEQARQLGRNVVEQAMREDKQFVGKREGTCPLCHLDVIMLTGGGKIDCATCGAKGRLDIVDGEVRAVFDEEGRRTSALTEEGKKIHFQEIQTFSRTVRVTVPWIDGDQCGEMVIALWCGSNCRPRMGASESRQRITCKVFSAHHSFLQIRAAMQPPLYDPLCTRPSEPRNSLSSEPSVVSSNTLNSRYSGLYSGNGEGSSTPYSSPTRVGSSSHTDDSVRHGSNQAFSSTPSSSPLGGELIEEQDFVHRRHRVKKSGGFLLDSAFPPSAGTRTLLYNTRREEVDNKGKRKVHDASRLLDAGIVGRLRRDKGGSSGSSPLSREVESASHDAGESAPDGRISEAHTARSENLHVPPLSKTDEGSSVEHTRAVKPSSATDQTTSRGVIDPSQIVHMALNLSESRRRNISAGQLLAQPVANPRRVTSAGLPPPGSYQNYGAGGSLRQHLQQQRRISRNISPGTGRISPSASRHASTSIPRNISGPTLALQGRTYEYTFSEGTLARRDKARAYIELSMEYLRLLQFLPPLKPDASAPGNFIVSTSNVPGTSNAELSRTPSYANYRHELGRSYNPLQFIRNRRTRARNREVLKHDTEEFQDVEKVKKWVDAVERKAHEPDYRQQDSVSLPNFGEENATKELAPSKPARPRMVWVFSPAELLADAYWLEQDNHKSVIEDRRGNKIFSTKKQVELLQPRPSKEYSEKRRKSWIEPIISATSSEPQTGDESEGVSERGRKRRLLIPKLRGDSIGHVKKHGWRGSGTHSRSDIDTSDSEDRSISRRPRKSKRITSNEDNTGPLERQMKEILEKEAKGADMSSPGVDSPDKWGDSHPLVANNIVTPGQIEEAEELNRKANELAHNEAMPSPLNQHTNAVLSPDSIRDPRSSFEDLDSTEPNTPVITKFVPGIGVDLSPPHSRGPSVTRKPKKSKLDIFRSEGNTRGQSSEPHESATDEPKHKTSRHASGDVAEANGAHNKSSAVKHLLTHRKNDSVGSLGGSPERKHRKDTKDTKDSGSAVSRFFKGGRFGEMVRNEGSRVGEFIFRREPATEGSDTSSVSSRQSLDDSESDGNEMSNDKLRSNAISRTTTSTTAGSAKSKKFRRYHVDLPSFRSSAISQVTGSSQNQADAVDPINAVDSQIPDHHIYRQALARSNARSPRFDRLAPPPMDLTSLSNSARSSPVPSRPRSPSTTRAHLHAILERPGTVGRGNLPVTSLAKANMSSSAHHSASRPKLDGKRHWSITDSTSPSQPATSSTTVITNADIARIRALLLCSGIKAREIARRAQSPRNPPPAFLRRAARTAGAKLYPVSKKEEHVLAARILVSDLERSTEQLQDAAERFRSQTCAALESRISELRVMVEDELFPRVRESGDKALAITSEVAGTAPLLVKGVADKVDAMMRMRRRRMRWVRRIGWMLVEWVLLGVMWWVWFVVVLVRLAKGVVVGLVRGIRWFLWV</sequence>
<feature type="compositionally biased region" description="Basic and acidic residues" evidence="1">
    <location>
        <begin position="984"/>
        <end position="996"/>
    </location>
</feature>
<feature type="compositionally biased region" description="Basic and acidic residues" evidence="1">
    <location>
        <begin position="527"/>
        <end position="538"/>
    </location>
</feature>
<reference evidence="4 5" key="1">
    <citation type="journal article" date="2016" name="Nat. Commun.">
        <title>Ectomycorrhizal ecology is imprinted in the genome of the dominant symbiotic fungus Cenococcum geophilum.</title>
        <authorList>
            <consortium name="DOE Joint Genome Institute"/>
            <person name="Peter M."/>
            <person name="Kohler A."/>
            <person name="Ohm R.A."/>
            <person name="Kuo A."/>
            <person name="Krutzmann J."/>
            <person name="Morin E."/>
            <person name="Arend M."/>
            <person name="Barry K.W."/>
            <person name="Binder M."/>
            <person name="Choi C."/>
            <person name="Clum A."/>
            <person name="Copeland A."/>
            <person name="Grisel N."/>
            <person name="Haridas S."/>
            <person name="Kipfer T."/>
            <person name="LaButti K."/>
            <person name="Lindquist E."/>
            <person name="Lipzen A."/>
            <person name="Maire R."/>
            <person name="Meier B."/>
            <person name="Mihaltcheva S."/>
            <person name="Molinier V."/>
            <person name="Murat C."/>
            <person name="Poggeler S."/>
            <person name="Quandt C.A."/>
            <person name="Sperisen C."/>
            <person name="Tritt A."/>
            <person name="Tisserant E."/>
            <person name="Crous P.W."/>
            <person name="Henrissat B."/>
            <person name="Nehls U."/>
            <person name="Egli S."/>
            <person name="Spatafora J.W."/>
            <person name="Grigoriev I.V."/>
            <person name="Martin F.M."/>
        </authorList>
    </citation>
    <scope>NUCLEOTIDE SEQUENCE [LARGE SCALE GENOMIC DNA]</scope>
    <source>
        <strain evidence="4 5">CBS 207.34</strain>
    </source>
</reference>
<dbReference type="Proteomes" id="UP000250140">
    <property type="component" value="Unassembled WGS sequence"/>
</dbReference>
<feature type="region of interest" description="Disordered" evidence="1">
    <location>
        <begin position="800"/>
        <end position="828"/>
    </location>
</feature>
<feature type="compositionally biased region" description="Low complexity" evidence="1">
    <location>
        <begin position="1423"/>
        <end position="1436"/>
    </location>
</feature>
<feature type="compositionally biased region" description="Low complexity" evidence="1">
    <location>
        <begin position="1233"/>
        <end position="1242"/>
    </location>
</feature>
<accession>A0A8E2F7B8</accession>
<feature type="transmembrane region" description="Helical" evidence="2">
    <location>
        <begin position="1594"/>
        <end position="1617"/>
    </location>
</feature>
<dbReference type="GO" id="GO:0016491">
    <property type="term" value="F:oxidoreductase activity"/>
    <property type="evidence" value="ECO:0007669"/>
    <property type="project" value="InterPro"/>
</dbReference>
<proteinExistence type="predicted"/>
<evidence type="ECO:0000256" key="1">
    <source>
        <dbReference type="SAM" id="MobiDB-lite"/>
    </source>
</evidence>
<name>A0A8E2F7B8_9PEZI</name>
<keyword evidence="2" id="KW-0472">Membrane</keyword>
<keyword evidence="5" id="KW-1185">Reference proteome</keyword>
<feature type="compositionally biased region" description="Basic and acidic residues" evidence="1">
    <location>
        <begin position="546"/>
        <end position="557"/>
    </location>
</feature>
<feature type="transmembrane region" description="Helical" evidence="2">
    <location>
        <begin position="1555"/>
        <end position="1574"/>
    </location>
</feature>
<dbReference type="PANTHER" id="PTHR38426">
    <property type="entry name" value="MAINTENANCE OF TELOMERE CAPPING PROTEIN 4"/>
    <property type="match status" value="1"/>
</dbReference>
<keyword evidence="2" id="KW-1133">Transmembrane helix</keyword>
<dbReference type="EMBL" id="KV748991">
    <property type="protein sequence ID" value="OCL11769.1"/>
    <property type="molecule type" value="Genomic_DNA"/>
</dbReference>
<feature type="compositionally biased region" description="Basic and acidic residues" evidence="1">
    <location>
        <begin position="1210"/>
        <end position="1229"/>
    </location>
</feature>
<dbReference type="SUPFAM" id="SSF52218">
    <property type="entry name" value="Flavoproteins"/>
    <property type="match status" value="1"/>
</dbReference>
<dbReference type="InterPro" id="IPR029039">
    <property type="entry name" value="Flavoprotein-like_sf"/>
</dbReference>
<feature type="domain" description="NADPH-dependent FMN reductase-like" evidence="3">
    <location>
        <begin position="1"/>
        <end position="154"/>
    </location>
</feature>
<dbReference type="Gene3D" id="3.40.50.360">
    <property type="match status" value="1"/>
</dbReference>
<feature type="region of interest" description="Disordered" evidence="1">
    <location>
        <begin position="1045"/>
        <end position="1281"/>
    </location>
</feature>
<feature type="compositionally biased region" description="Polar residues" evidence="1">
    <location>
        <begin position="387"/>
        <end position="402"/>
    </location>
</feature>
<dbReference type="PANTHER" id="PTHR38426:SF1">
    <property type="entry name" value="MAINTENANCE OF TELOMERE CAPPING PROTEIN 4"/>
    <property type="match status" value="1"/>
</dbReference>
<feature type="region of interest" description="Disordered" evidence="1">
    <location>
        <begin position="896"/>
        <end position="1017"/>
    </location>
</feature>
<feature type="compositionally biased region" description="Low complexity" evidence="1">
    <location>
        <begin position="360"/>
        <end position="370"/>
    </location>
</feature>
<evidence type="ECO:0000259" key="3">
    <source>
        <dbReference type="Pfam" id="PF03358"/>
    </source>
</evidence>
<feature type="compositionally biased region" description="Basic and acidic residues" evidence="1">
    <location>
        <begin position="1128"/>
        <end position="1139"/>
    </location>
</feature>
<organism evidence="4 5">
    <name type="scientific">Glonium stellatum</name>
    <dbReference type="NCBI Taxonomy" id="574774"/>
    <lineage>
        <taxon>Eukaryota</taxon>
        <taxon>Fungi</taxon>
        <taxon>Dikarya</taxon>
        <taxon>Ascomycota</taxon>
        <taxon>Pezizomycotina</taxon>
        <taxon>Dothideomycetes</taxon>
        <taxon>Pleosporomycetidae</taxon>
        <taxon>Gloniales</taxon>
        <taxon>Gloniaceae</taxon>
        <taxon>Glonium</taxon>
    </lineage>
</organism>
<feature type="region of interest" description="Disordered" evidence="1">
    <location>
        <begin position="494"/>
        <end position="576"/>
    </location>
</feature>
<feature type="region of interest" description="Disordered" evidence="1">
    <location>
        <begin position="1398"/>
        <end position="1436"/>
    </location>
</feature>
<evidence type="ECO:0000313" key="5">
    <source>
        <dbReference type="Proteomes" id="UP000250140"/>
    </source>
</evidence>
<dbReference type="OrthoDB" id="5402622at2759"/>
<feature type="compositionally biased region" description="Basic and acidic residues" evidence="1">
    <location>
        <begin position="510"/>
        <end position="520"/>
    </location>
</feature>
<protein>
    <recommendedName>
        <fullName evidence="3">NADPH-dependent FMN reductase-like domain-containing protein</fullName>
    </recommendedName>
</protein>
<dbReference type="InterPro" id="IPR038769">
    <property type="entry name" value="MTC4"/>
</dbReference>
<feature type="compositionally biased region" description="Low complexity" evidence="1">
    <location>
        <begin position="1261"/>
        <end position="1276"/>
    </location>
</feature>
<feature type="region of interest" description="Disordered" evidence="1">
    <location>
        <begin position="349"/>
        <end position="427"/>
    </location>
</feature>